<evidence type="ECO:0000256" key="1">
    <source>
        <dbReference type="SAM" id="Phobius"/>
    </source>
</evidence>
<accession>A0ABN6S9U7</accession>
<dbReference type="EMBL" id="AP026709">
    <property type="protein sequence ID" value="BDQ38852.1"/>
    <property type="molecule type" value="Genomic_DNA"/>
</dbReference>
<dbReference type="Proteomes" id="UP001317742">
    <property type="component" value="Chromosome"/>
</dbReference>
<feature type="transmembrane region" description="Helical" evidence="1">
    <location>
        <begin position="73"/>
        <end position="92"/>
    </location>
</feature>
<sequence>MSGTKGNGMSEGFRRHEAKMPRLDETDGVSFEDKEIWLHFFVIETDSHWMAAETDGDGSYYGYVVLDGDYEKAGWGIFSLAHLMMTPGMMIMRRKVLRRFADVLREVRSG</sequence>
<evidence type="ECO:0008006" key="4">
    <source>
        <dbReference type="Google" id="ProtNLM"/>
    </source>
</evidence>
<keyword evidence="1" id="KW-1133">Transmembrane helix</keyword>
<gene>
    <name evidence="2" type="ORF">SYK_32120</name>
</gene>
<protein>
    <recommendedName>
        <fullName evidence="4">DUF2958 domain-containing protein</fullName>
    </recommendedName>
</protein>
<proteinExistence type="predicted"/>
<evidence type="ECO:0000313" key="3">
    <source>
        <dbReference type="Proteomes" id="UP001317742"/>
    </source>
</evidence>
<evidence type="ECO:0000313" key="2">
    <source>
        <dbReference type="EMBL" id="BDQ38852.1"/>
    </source>
</evidence>
<dbReference type="RefSeq" id="WP_281761342.1">
    <property type="nucleotide sequence ID" value="NZ_AP026709.1"/>
</dbReference>
<name>A0ABN6S9U7_9BACT</name>
<keyword evidence="1" id="KW-0472">Membrane</keyword>
<organism evidence="2 3">
    <name type="scientific">Pseudodesulfovibrio nedwellii</name>
    <dbReference type="NCBI Taxonomy" id="2973072"/>
    <lineage>
        <taxon>Bacteria</taxon>
        <taxon>Pseudomonadati</taxon>
        <taxon>Thermodesulfobacteriota</taxon>
        <taxon>Desulfovibrionia</taxon>
        <taxon>Desulfovibrionales</taxon>
        <taxon>Desulfovibrionaceae</taxon>
    </lineage>
</organism>
<reference evidence="2 3" key="1">
    <citation type="submission" date="2022-08" db="EMBL/GenBank/DDBJ databases">
        <title>Genome Sequence of the sulphate-reducing bacterium, Pseudodesulfovibrio sp. SYK.</title>
        <authorList>
            <person name="Kondo R."/>
            <person name="Kataoka T."/>
        </authorList>
    </citation>
    <scope>NUCLEOTIDE SEQUENCE [LARGE SCALE GENOMIC DNA]</scope>
    <source>
        <strain evidence="2 3">SYK</strain>
    </source>
</reference>
<keyword evidence="3" id="KW-1185">Reference proteome</keyword>
<keyword evidence="1" id="KW-0812">Transmembrane</keyword>